<keyword evidence="2" id="KW-1185">Reference proteome</keyword>
<proteinExistence type="predicted"/>
<evidence type="ECO:0000313" key="1">
    <source>
        <dbReference type="EMBL" id="ESE42974.1"/>
    </source>
</evidence>
<accession>A0ABN0PS90</accession>
<sequence length="170" mass="19048">MWYWRQWVLSVSCFGYLAHSKGGIMAEINAISEEIQKELEQLAQKGFVLLSLSEHTSPPEIVAAITELTRDYRANQRVMDDDVIYALGALLGWQYVKGLNWHWGSVVWDFDEANGAIGVLNHDNSLFNNPIGWMDNIMVSEGGVPFMLSYNMIAAGQTPVFEPNSASGLY</sequence>
<protein>
    <recommendedName>
        <fullName evidence="3">DUF3806 domain-containing protein</fullName>
    </recommendedName>
</protein>
<dbReference type="Proteomes" id="UP000017548">
    <property type="component" value="Unassembled WGS sequence"/>
</dbReference>
<dbReference type="EMBL" id="AXZL01000038">
    <property type="protein sequence ID" value="ESE42974.1"/>
    <property type="molecule type" value="Genomic_DNA"/>
</dbReference>
<organism evidence="1 2">
    <name type="scientific">Shewanella decolorationis S12</name>
    <dbReference type="NCBI Taxonomy" id="1353536"/>
    <lineage>
        <taxon>Bacteria</taxon>
        <taxon>Pseudomonadati</taxon>
        <taxon>Pseudomonadota</taxon>
        <taxon>Gammaproteobacteria</taxon>
        <taxon>Alteromonadales</taxon>
        <taxon>Shewanellaceae</taxon>
        <taxon>Shewanella</taxon>
    </lineage>
</organism>
<comment type="caution">
    <text evidence="1">The sequence shown here is derived from an EMBL/GenBank/DDBJ whole genome shotgun (WGS) entry which is preliminary data.</text>
</comment>
<name>A0ABN0PS90_9GAMM</name>
<evidence type="ECO:0000313" key="2">
    <source>
        <dbReference type="Proteomes" id="UP000017548"/>
    </source>
</evidence>
<evidence type="ECO:0008006" key="3">
    <source>
        <dbReference type="Google" id="ProtNLM"/>
    </source>
</evidence>
<reference evidence="1 2" key="1">
    <citation type="journal article" date="2013" name="Genome Announc.">
        <title>Draft Genome Sequence of Shewanella decolorationis S12, a Dye-Degrading Bacterium Isolated from a Wastewater Treatment Plant.</title>
        <authorList>
            <person name="Xu M."/>
            <person name="Fang Y."/>
            <person name="Liu J."/>
            <person name="Chen X."/>
            <person name="Sun G."/>
            <person name="Guo J."/>
            <person name="Hua Z."/>
            <person name="Tu Q."/>
            <person name="Wu L."/>
            <person name="Zhou J."/>
            <person name="Liu X."/>
        </authorList>
    </citation>
    <scope>NUCLEOTIDE SEQUENCE [LARGE SCALE GENOMIC DNA]</scope>
    <source>
        <strain evidence="1 2">S12</strain>
    </source>
</reference>
<gene>
    <name evidence="1" type="ORF">SHD_0349</name>
</gene>